<dbReference type="Ensembl" id="ENSCCNT00000018810.1">
    <property type="protein sequence ID" value="ENSCCNP00000014340.1"/>
    <property type="gene ID" value="ENSCCNG00000014832.1"/>
</dbReference>
<evidence type="ECO:0000313" key="2">
    <source>
        <dbReference type="Ensembl" id="ENSCCNP00000014340.1"/>
    </source>
</evidence>
<evidence type="ECO:0000259" key="1">
    <source>
        <dbReference type="PROSITE" id="PS50835"/>
    </source>
</evidence>
<reference evidence="2" key="1">
    <citation type="submission" date="2023-09" db="UniProtKB">
        <authorList>
            <consortium name="Ensembl"/>
        </authorList>
    </citation>
    <scope>IDENTIFICATION</scope>
</reference>
<dbReference type="PROSITE" id="PS50835">
    <property type="entry name" value="IG_LIKE"/>
    <property type="match status" value="1"/>
</dbReference>
<organism evidence="2">
    <name type="scientific">Castor canadensis</name>
    <name type="common">American beaver</name>
    <dbReference type="NCBI Taxonomy" id="51338"/>
    <lineage>
        <taxon>Eukaryota</taxon>
        <taxon>Metazoa</taxon>
        <taxon>Chordata</taxon>
        <taxon>Craniata</taxon>
        <taxon>Vertebrata</taxon>
        <taxon>Euteleostomi</taxon>
        <taxon>Mammalia</taxon>
        <taxon>Eutheria</taxon>
        <taxon>Euarchontoglires</taxon>
        <taxon>Glires</taxon>
        <taxon>Rodentia</taxon>
        <taxon>Castorimorpha</taxon>
        <taxon>Castoridae</taxon>
        <taxon>Castor</taxon>
    </lineage>
</organism>
<dbReference type="Gene3D" id="2.60.40.10">
    <property type="entry name" value="Immunoglobulins"/>
    <property type="match status" value="1"/>
</dbReference>
<dbReference type="InterPro" id="IPR013106">
    <property type="entry name" value="Ig_V-set"/>
</dbReference>
<name>A0A8C0WQ60_CASCN</name>
<protein>
    <recommendedName>
        <fullName evidence="1">Ig-like domain-containing protein</fullName>
    </recommendedName>
</protein>
<accession>A0A8C0WQ60</accession>
<dbReference type="Pfam" id="PF07686">
    <property type="entry name" value="V-set"/>
    <property type="match status" value="1"/>
</dbReference>
<dbReference type="InterPro" id="IPR007110">
    <property type="entry name" value="Ig-like_dom"/>
</dbReference>
<dbReference type="SUPFAM" id="SSF48726">
    <property type="entry name" value="Immunoglobulin"/>
    <property type="match status" value="1"/>
</dbReference>
<dbReference type="AlphaFoldDB" id="A0A8C0WQ60"/>
<dbReference type="InterPro" id="IPR013783">
    <property type="entry name" value="Ig-like_fold"/>
</dbReference>
<sequence length="285" mass="32666">LAWHGSLLSPPVLTPNYYLFYPLSGSWAQSVLTQPSSVSGNHGQKVTISCAGSSSNIGSYAVYWYQQLQGTSPKLLIYGNSNRPSGILDRFSGSKSDETDYYCHTYDSNISSNFYTIYILLSSPWNLLQIDHILGHKASLSKYKKIEIIPCILSDHNAVKVELNNKSKDKKHANSWKLNNSLLNEEWIIDEIKEEIKKFLEVNENENTTYRNLWDTAKAVLRGKFIAMSAYIKKTERSQINDLIIHLKLLEKQEQANPKTNRRREIIKIRAEINEIETKKNHTKN</sequence>
<dbReference type="PANTHER" id="PTHR19446">
    <property type="entry name" value="REVERSE TRANSCRIPTASES"/>
    <property type="match status" value="1"/>
</dbReference>
<dbReference type="InterPro" id="IPR036179">
    <property type="entry name" value="Ig-like_dom_sf"/>
</dbReference>
<proteinExistence type="predicted"/>
<feature type="domain" description="Ig-like" evidence="1">
    <location>
        <begin position="15"/>
        <end position="103"/>
    </location>
</feature>